<protein>
    <recommendedName>
        <fullName evidence="2">Sulfotransferase</fullName>
    </recommendedName>
</protein>
<evidence type="ECO:0008006" key="2">
    <source>
        <dbReference type="Google" id="ProtNLM"/>
    </source>
</evidence>
<evidence type="ECO:0000313" key="1">
    <source>
        <dbReference type="EMBL" id="JAD87996.1"/>
    </source>
</evidence>
<dbReference type="InterPro" id="IPR052796">
    <property type="entry name" value="Nod_factor_sulfotransferase"/>
</dbReference>
<dbReference type="EMBL" id="GBRH01209899">
    <property type="protein sequence ID" value="JAD87996.1"/>
    <property type="molecule type" value="Transcribed_RNA"/>
</dbReference>
<dbReference type="PANTHER" id="PTHR32175:SF5">
    <property type="entry name" value="SULFOTRANSFERASE"/>
    <property type="match status" value="1"/>
</dbReference>
<reference evidence="1" key="1">
    <citation type="submission" date="2014-09" db="EMBL/GenBank/DDBJ databases">
        <authorList>
            <person name="Magalhaes I.L.F."/>
            <person name="Oliveira U."/>
            <person name="Santos F.R."/>
            <person name="Vidigal T.H.D.A."/>
            <person name="Brescovit A.D."/>
            <person name="Santos A.J."/>
        </authorList>
    </citation>
    <scope>NUCLEOTIDE SEQUENCE</scope>
    <source>
        <tissue evidence="1">Shoot tissue taken approximately 20 cm above the soil surface</tissue>
    </source>
</reference>
<dbReference type="PANTHER" id="PTHR32175">
    <property type="entry name" value="PROTEIN, PUTATIVE, EXPRESSED-RELATED"/>
    <property type="match status" value="1"/>
</dbReference>
<sequence>MTLYYEDIIGNNNALSQVQQFLRVPVRKLTSRQVKIHTRPLPDLVENWEQVNSKLNGTEFARFLDGSDYVK</sequence>
<dbReference type="AlphaFoldDB" id="A0A0A9DJM8"/>
<reference evidence="1" key="2">
    <citation type="journal article" date="2015" name="Data Brief">
        <title>Shoot transcriptome of the giant reed, Arundo donax.</title>
        <authorList>
            <person name="Barrero R.A."/>
            <person name="Guerrero F.D."/>
            <person name="Moolhuijzen P."/>
            <person name="Goolsby J.A."/>
            <person name="Tidwell J."/>
            <person name="Bellgard S.E."/>
            <person name="Bellgard M.I."/>
        </authorList>
    </citation>
    <scope>NUCLEOTIDE SEQUENCE</scope>
    <source>
        <tissue evidence="1">Shoot tissue taken approximately 20 cm above the soil surface</tissue>
    </source>
</reference>
<organism evidence="1">
    <name type="scientific">Arundo donax</name>
    <name type="common">Giant reed</name>
    <name type="synonym">Donax arundinaceus</name>
    <dbReference type="NCBI Taxonomy" id="35708"/>
    <lineage>
        <taxon>Eukaryota</taxon>
        <taxon>Viridiplantae</taxon>
        <taxon>Streptophyta</taxon>
        <taxon>Embryophyta</taxon>
        <taxon>Tracheophyta</taxon>
        <taxon>Spermatophyta</taxon>
        <taxon>Magnoliopsida</taxon>
        <taxon>Liliopsida</taxon>
        <taxon>Poales</taxon>
        <taxon>Poaceae</taxon>
        <taxon>PACMAD clade</taxon>
        <taxon>Arundinoideae</taxon>
        <taxon>Arundineae</taxon>
        <taxon>Arundo</taxon>
    </lineage>
</organism>
<proteinExistence type="predicted"/>
<accession>A0A0A9DJM8</accession>
<name>A0A0A9DJM8_ARUDO</name>